<accession>A0A0G4MPA2</accession>
<feature type="non-terminal residue" evidence="1">
    <location>
        <position position="1"/>
    </location>
</feature>
<dbReference type="EMBL" id="CVQH01023715">
    <property type="protein sequence ID" value="CRK35860.1"/>
    <property type="molecule type" value="Genomic_DNA"/>
</dbReference>
<name>A0A0G4MPA2_VERLO</name>
<keyword evidence="2" id="KW-1185">Reference proteome</keyword>
<protein>
    <submittedName>
        <fullName evidence="1">Uncharacterized protein</fullName>
    </submittedName>
</protein>
<evidence type="ECO:0000313" key="1">
    <source>
        <dbReference type="EMBL" id="CRK35860.1"/>
    </source>
</evidence>
<sequence length="9" mass="988">YEGAAELHV</sequence>
<proteinExistence type="predicted"/>
<organism evidence="1 2">
    <name type="scientific">Verticillium longisporum</name>
    <name type="common">Verticillium dahliae var. longisporum</name>
    <dbReference type="NCBI Taxonomy" id="100787"/>
    <lineage>
        <taxon>Eukaryota</taxon>
        <taxon>Fungi</taxon>
        <taxon>Dikarya</taxon>
        <taxon>Ascomycota</taxon>
        <taxon>Pezizomycotina</taxon>
        <taxon>Sordariomycetes</taxon>
        <taxon>Hypocreomycetidae</taxon>
        <taxon>Glomerellales</taxon>
        <taxon>Plectosphaerellaceae</taxon>
        <taxon>Verticillium</taxon>
    </lineage>
</organism>
<reference evidence="1 2" key="1">
    <citation type="submission" date="2015-05" db="EMBL/GenBank/DDBJ databases">
        <authorList>
            <person name="Wang D.B."/>
            <person name="Wang M."/>
        </authorList>
    </citation>
    <scope>NUCLEOTIDE SEQUENCE [LARGE SCALE GENOMIC DNA]</scope>
    <source>
        <strain evidence="1">VL1</strain>
    </source>
</reference>
<gene>
    <name evidence="1" type="ORF">BN1708_019847</name>
</gene>
<dbReference type="Proteomes" id="UP000044602">
    <property type="component" value="Unassembled WGS sequence"/>
</dbReference>
<evidence type="ECO:0000313" key="2">
    <source>
        <dbReference type="Proteomes" id="UP000044602"/>
    </source>
</evidence>